<dbReference type="GO" id="GO:0004252">
    <property type="term" value="F:serine-type endopeptidase activity"/>
    <property type="evidence" value="ECO:0007669"/>
    <property type="project" value="InterPro"/>
</dbReference>
<dbReference type="AlphaFoldDB" id="A0A915DIV1"/>
<evidence type="ECO:0000313" key="3">
    <source>
        <dbReference type="WBParaSite" id="jg20498"/>
    </source>
</evidence>
<organism evidence="2 3">
    <name type="scientific">Ditylenchus dipsaci</name>
    <dbReference type="NCBI Taxonomy" id="166011"/>
    <lineage>
        <taxon>Eukaryota</taxon>
        <taxon>Metazoa</taxon>
        <taxon>Ecdysozoa</taxon>
        <taxon>Nematoda</taxon>
        <taxon>Chromadorea</taxon>
        <taxon>Rhabditida</taxon>
        <taxon>Tylenchina</taxon>
        <taxon>Tylenchomorpha</taxon>
        <taxon>Sphaerularioidea</taxon>
        <taxon>Anguinidae</taxon>
        <taxon>Anguininae</taxon>
        <taxon>Ditylenchus</taxon>
    </lineage>
</organism>
<dbReference type="WBParaSite" id="jg20498">
    <property type="protein sequence ID" value="jg20498"/>
    <property type="gene ID" value="jg20498"/>
</dbReference>
<name>A0A915DIV1_9BILA</name>
<evidence type="ECO:0000313" key="2">
    <source>
        <dbReference type="Proteomes" id="UP000887574"/>
    </source>
</evidence>
<evidence type="ECO:0000259" key="1">
    <source>
        <dbReference type="Pfam" id="PF00089"/>
    </source>
</evidence>
<keyword evidence="2" id="KW-1185">Reference proteome</keyword>
<dbReference type="SUPFAM" id="SSF50494">
    <property type="entry name" value="Trypsin-like serine proteases"/>
    <property type="match status" value="1"/>
</dbReference>
<protein>
    <submittedName>
        <fullName evidence="3">Peptidase S1 domain-containing protein</fullName>
    </submittedName>
</protein>
<feature type="domain" description="Peptidase S1" evidence="1">
    <location>
        <begin position="6"/>
        <end position="77"/>
    </location>
</feature>
<accession>A0A915DIV1</accession>
<proteinExistence type="predicted"/>
<dbReference type="GO" id="GO:0006508">
    <property type="term" value="P:proteolysis"/>
    <property type="evidence" value="ECO:0007669"/>
    <property type="project" value="InterPro"/>
</dbReference>
<dbReference type="InterPro" id="IPR043504">
    <property type="entry name" value="Peptidase_S1_PA_chymotrypsin"/>
</dbReference>
<dbReference type="Proteomes" id="UP000887574">
    <property type="component" value="Unplaced"/>
</dbReference>
<dbReference type="InterPro" id="IPR009003">
    <property type="entry name" value="Peptidase_S1_PA"/>
</dbReference>
<reference evidence="3" key="1">
    <citation type="submission" date="2022-11" db="UniProtKB">
        <authorList>
            <consortium name="WormBaseParasite"/>
        </authorList>
    </citation>
    <scope>IDENTIFICATION</scope>
</reference>
<dbReference type="InterPro" id="IPR001254">
    <property type="entry name" value="Trypsin_dom"/>
</dbReference>
<sequence length="96" mass="11073">MHFDTSSIRPICLPQEDGQRELPVGSRVMVVGWGRPNVFGVGDPLIRQIPMVHNAECKAPWSDSMPSHNEDYLCARALTLIMMTRRDLPWRQWIRT</sequence>
<dbReference type="Gene3D" id="2.40.10.10">
    <property type="entry name" value="Trypsin-like serine proteases"/>
    <property type="match status" value="1"/>
</dbReference>
<dbReference type="Pfam" id="PF00089">
    <property type="entry name" value="Trypsin"/>
    <property type="match status" value="1"/>
</dbReference>